<organism evidence="7 8">
    <name type="scientific">Sphaerisporangium rubeum</name>
    <dbReference type="NCBI Taxonomy" id="321317"/>
    <lineage>
        <taxon>Bacteria</taxon>
        <taxon>Bacillati</taxon>
        <taxon>Actinomycetota</taxon>
        <taxon>Actinomycetes</taxon>
        <taxon>Streptosporangiales</taxon>
        <taxon>Streptosporangiaceae</taxon>
        <taxon>Sphaerisporangium</taxon>
    </lineage>
</organism>
<gene>
    <name evidence="7" type="ORF">BJ992_005966</name>
</gene>
<comment type="caution">
    <text evidence="7">The sequence shown here is derived from an EMBL/GenBank/DDBJ whole genome shotgun (WGS) entry which is preliminary data.</text>
</comment>
<dbReference type="AlphaFoldDB" id="A0A7X0IJU8"/>
<protein>
    <submittedName>
        <fullName evidence="7">ABC-2 type transport system permease protein</fullName>
    </submittedName>
</protein>
<evidence type="ECO:0000313" key="7">
    <source>
        <dbReference type="EMBL" id="MBB6476535.1"/>
    </source>
</evidence>
<dbReference type="EMBL" id="JACHIU010000001">
    <property type="protein sequence ID" value="MBB6476535.1"/>
    <property type="molecule type" value="Genomic_DNA"/>
</dbReference>
<sequence>MTTITHEGRAEIRSAVLTDLKHAVRLARLDLKILSRNQTAMFTVLLLPLLMGWLFTRAGEGTIAGMPLEVFVLTGLPGVLPIYAVFVNLVNSFTARREELVLRRLRGGQTSAAGIFGGAVLGGAAVQLAQTALIVAWLQAVDGPRPANIPLLLLASVLGAGVFALLAAACSGLTRTTEHAQITVLPVLLVATIGAPLFTPLSAMPPQLAIPAGLIPSTPVVELVRTAVTGADFSGGAAERLTVAGQWLAALPSLGVLVVWLLVAGLAARWLFRWDPRRG</sequence>
<proteinExistence type="predicted"/>
<comment type="subcellular location">
    <subcellularLocation>
        <location evidence="1">Membrane</location>
        <topology evidence="1">Multi-pass membrane protein</topology>
    </subcellularLocation>
</comment>
<feature type="transmembrane region" description="Helical" evidence="5">
    <location>
        <begin position="39"/>
        <end position="58"/>
    </location>
</feature>
<dbReference type="Pfam" id="PF12698">
    <property type="entry name" value="ABC2_membrane_3"/>
    <property type="match status" value="1"/>
</dbReference>
<evidence type="ECO:0000256" key="2">
    <source>
        <dbReference type="ARBA" id="ARBA00022692"/>
    </source>
</evidence>
<evidence type="ECO:0000313" key="8">
    <source>
        <dbReference type="Proteomes" id="UP000555564"/>
    </source>
</evidence>
<dbReference type="GO" id="GO:0016020">
    <property type="term" value="C:membrane"/>
    <property type="evidence" value="ECO:0007669"/>
    <property type="project" value="UniProtKB-SubCell"/>
</dbReference>
<evidence type="ECO:0000259" key="6">
    <source>
        <dbReference type="Pfam" id="PF12698"/>
    </source>
</evidence>
<name>A0A7X0IJU8_9ACTN</name>
<keyword evidence="3 5" id="KW-1133">Transmembrane helix</keyword>
<dbReference type="Proteomes" id="UP000555564">
    <property type="component" value="Unassembled WGS sequence"/>
</dbReference>
<reference evidence="7 8" key="1">
    <citation type="submission" date="2020-08" db="EMBL/GenBank/DDBJ databases">
        <title>Sequencing the genomes of 1000 actinobacteria strains.</title>
        <authorList>
            <person name="Klenk H.-P."/>
        </authorList>
    </citation>
    <scope>NUCLEOTIDE SEQUENCE [LARGE SCALE GENOMIC DNA]</scope>
    <source>
        <strain evidence="7 8">DSM 44936</strain>
    </source>
</reference>
<feature type="domain" description="ABC-2 type transporter transmembrane" evidence="6">
    <location>
        <begin position="78"/>
        <end position="268"/>
    </location>
</feature>
<evidence type="ECO:0000256" key="5">
    <source>
        <dbReference type="SAM" id="Phobius"/>
    </source>
</evidence>
<feature type="transmembrane region" description="Helical" evidence="5">
    <location>
        <begin position="247"/>
        <end position="272"/>
    </location>
</feature>
<evidence type="ECO:0000256" key="3">
    <source>
        <dbReference type="ARBA" id="ARBA00022989"/>
    </source>
</evidence>
<keyword evidence="8" id="KW-1185">Reference proteome</keyword>
<keyword evidence="4 5" id="KW-0472">Membrane</keyword>
<dbReference type="InterPro" id="IPR051784">
    <property type="entry name" value="Nod_factor_ABC_transporter"/>
</dbReference>
<feature type="transmembrane region" description="Helical" evidence="5">
    <location>
        <begin position="149"/>
        <end position="170"/>
    </location>
</feature>
<keyword evidence="2 5" id="KW-0812">Transmembrane</keyword>
<dbReference type="RefSeq" id="WP_184986632.1">
    <property type="nucleotide sequence ID" value="NZ_BAAALO010000010.1"/>
</dbReference>
<feature type="transmembrane region" description="Helical" evidence="5">
    <location>
        <begin position="182"/>
        <end position="199"/>
    </location>
</feature>
<dbReference type="InterPro" id="IPR013525">
    <property type="entry name" value="ABC2_TM"/>
</dbReference>
<feature type="transmembrane region" description="Helical" evidence="5">
    <location>
        <begin position="112"/>
        <end position="137"/>
    </location>
</feature>
<dbReference type="PANTHER" id="PTHR43229:SF2">
    <property type="entry name" value="NODULATION PROTEIN J"/>
    <property type="match status" value="1"/>
</dbReference>
<evidence type="ECO:0000256" key="1">
    <source>
        <dbReference type="ARBA" id="ARBA00004141"/>
    </source>
</evidence>
<dbReference type="PANTHER" id="PTHR43229">
    <property type="entry name" value="NODULATION PROTEIN J"/>
    <property type="match status" value="1"/>
</dbReference>
<accession>A0A7X0IJU8</accession>
<dbReference type="GO" id="GO:0140359">
    <property type="term" value="F:ABC-type transporter activity"/>
    <property type="evidence" value="ECO:0007669"/>
    <property type="project" value="InterPro"/>
</dbReference>
<evidence type="ECO:0000256" key="4">
    <source>
        <dbReference type="ARBA" id="ARBA00023136"/>
    </source>
</evidence>
<feature type="transmembrane region" description="Helical" evidence="5">
    <location>
        <begin position="70"/>
        <end position="91"/>
    </location>
</feature>